<dbReference type="EMBL" id="CP097899">
    <property type="protein sequence ID" value="URN94099.1"/>
    <property type="molecule type" value="Genomic_DNA"/>
</dbReference>
<reference evidence="2" key="1">
    <citation type="submission" date="2022-05" db="EMBL/GenBank/DDBJ databases">
        <title>Novel bacterial taxa in a minimal lignocellulolytic consortium and its capacity to transform plastics disclosed by genome-resolved metagenomics.</title>
        <authorList>
            <person name="Rodriguez C.A.D."/>
            <person name="Diaz-Garcia L."/>
            <person name="Herrera K."/>
            <person name="Tarazona N.A."/>
            <person name="Sproer C."/>
            <person name="Overmann J."/>
            <person name="Jimenez D.J."/>
        </authorList>
    </citation>
    <scope>NUCLEOTIDE SEQUENCE</scope>
    <source>
        <strain evidence="2">MAG5</strain>
    </source>
</reference>
<dbReference type="AlphaFoldDB" id="A0A9J6ZD94"/>
<evidence type="ECO:0000256" key="1">
    <source>
        <dbReference type="SAM" id="Phobius"/>
    </source>
</evidence>
<proteinExistence type="predicted"/>
<sequence length="291" mass="32737">MKFKIILLALFCSICLLYSGASVLGYSGVDRTSDMMDSSYTRLLKLDQSISELYAQGNESHKQAAYKTLQNIKKQLNNTELLRYGTVTAWKQMKQDVLTIEQAIINNEPNVVWREPISSLLLASDALLQDEHGPWLQYESVLLDDLRSIKTTSASTISNNKKTNAVIAQLTIFGQRVDRMQTAAYMVGDEMRMTELQLRSDQLNRFFKDGTQVTWTPQEFKEIETAISNIEETIHTLFAQAEETITVPVVSASSGWNPTTLALLIGALISGLLTFTAYRKYKQAPYGVKKV</sequence>
<keyword evidence="1" id="KW-0812">Transmembrane</keyword>
<gene>
    <name evidence="2" type="ORF">NAG76_20095</name>
</gene>
<evidence type="ECO:0000313" key="3">
    <source>
        <dbReference type="Proteomes" id="UP001056756"/>
    </source>
</evidence>
<organism evidence="2 3">
    <name type="scientific">Candidatus Pristimantibacillus lignocellulolyticus</name>
    <dbReference type="NCBI Taxonomy" id="2994561"/>
    <lineage>
        <taxon>Bacteria</taxon>
        <taxon>Bacillati</taxon>
        <taxon>Bacillota</taxon>
        <taxon>Bacilli</taxon>
        <taxon>Bacillales</taxon>
        <taxon>Paenibacillaceae</taxon>
        <taxon>Candidatus Pristimantibacillus</taxon>
    </lineage>
</organism>
<accession>A0A9J6ZD94</accession>
<keyword evidence="1" id="KW-1133">Transmembrane helix</keyword>
<keyword evidence="1" id="KW-0472">Membrane</keyword>
<dbReference type="Proteomes" id="UP001056756">
    <property type="component" value="Chromosome"/>
</dbReference>
<protein>
    <submittedName>
        <fullName evidence="2">Sporulation protein YpjB</fullName>
    </submittedName>
</protein>
<feature type="transmembrane region" description="Helical" evidence="1">
    <location>
        <begin position="261"/>
        <end position="278"/>
    </location>
</feature>
<evidence type="ECO:0000313" key="2">
    <source>
        <dbReference type="EMBL" id="URN94099.1"/>
    </source>
</evidence>
<name>A0A9J6ZD94_9BACL</name>
<dbReference type="KEGG" id="plig:NAG76_20095"/>